<dbReference type="Proteomes" id="UP001056778">
    <property type="component" value="Chromosome 2"/>
</dbReference>
<protein>
    <submittedName>
        <fullName evidence="1">Uncharacterized protein</fullName>
    </submittedName>
</protein>
<accession>A0ACB9TIR3</accession>
<evidence type="ECO:0000313" key="1">
    <source>
        <dbReference type="EMBL" id="KAI4466570.1"/>
    </source>
</evidence>
<proteinExistence type="predicted"/>
<name>A0ACB9TIR3_HOLOL</name>
<sequence>MPGGTTGNIKDSDNYSTDDSTKKGELQPKPKHEDKLDSILTMIKNISVDQMDIKTDEQKIREEQKLFNEQVMKLQKENENLKKENVVIREENRKIKEELQSIRISMDSLEKERKKNNIVITGLDTDTKEPQQLIATTKSFIRDNLEIEVNKAKLRKLGLNRFNDDLTKMEKEKQRQIRLRAREEKGQGKTVKIGYSKIVIEGVEWRWNKTKEKLEEMKSKN</sequence>
<evidence type="ECO:0000313" key="2">
    <source>
        <dbReference type="Proteomes" id="UP001056778"/>
    </source>
</evidence>
<organism evidence="1 2">
    <name type="scientific">Holotrichia oblita</name>
    <name type="common">Chafer beetle</name>
    <dbReference type="NCBI Taxonomy" id="644536"/>
    <lineage>
        <taxon>Eukaryota</taxon>
        <taxon>Metazoa</taxon>
        <taxon>Ecdysozoa</taxon>
        <taxon>Arthropoda</taxon>
        <taxon>Hexapoda</taxon>
        <taxon>Insecta</taxon>
        <taxon>Pterygota</taxon>
        <taxon>Neoptera</taxon>
        <taxon>Endopterygota</taxon>
        <taxon>Coleoptera</taxon>
        <taxon>Polyphaga</taxon>
        <taxon>Scarabaeiformia</taxon>
        <taxon>Scarabaeidae</taxon>
        <taxon>Melolonthinae</taxon>
        <taxon>Holotrichia</taxon>
    </lineage>
</organism>
<gene>
    <name evidence="1" type="ORF">MML48_2g00011429</name>
</gene>
<dbReference type="EMBL" id="CM043016">
    <property type="protein sequence ID" value="KAI4466570.1"/>
    <property type="molecule type" value="Genomic_DNA"/>
</dbReference>
<reference evidence="1" key="1">
    <citation type="submission" date="2022-04" db="EMBL/GenBank/DDBJ databases">
        <title>Chromosome-scale genome assembly of Holotrichia oblita Faldermann.</title>
        <authorList>
            <person name="Rongchong L."/>
        </authorList>
    </citation>
    <scope>NUCLEOTIDE SEQUENCE</scope>
    <source>
        <strain evidence="1">81SQS9</strain>
    </source>
</reference>
<keyword evidence="2" id="KW-1185">Reference proteome</keyword>
<comment type="caution">
    <text evidence="1">The sequence shown here is derived from an EMBL/GenBank/DDBJ whole genome shotgun (WGS) entry which is preliminary data.</text>
</comment>